<dbReference type="Gene3D" id="1.20.1250.20">
    <property type="entry name" value="MFS general substrate transporter like domains"/>
    <property type="match status" value="1"/>
</dbReference>
<keyword evidence="1" id="KW-1133">Transmembrane helix</keyword>
<feature type="transmembrane region" description="Helical" evidence="1">
    <location>
        <begin position="177"/>
        <end position="194"/>
    </location>
</feature>
<dbReference type="OrthoDB" id="975446at2759"/>
<reference evidence="2" key="1">
    <citation type="submission" date="2020-09" db="EMBL/GenBank/DDBJ databases">
        <title>Genome-Enabled Discovery of Anthraquinone Biosynthesis in Senna tora.</title>
        <authorList>
            <person name="Kang S.-H."/>
            <person name="Pandey R.P."/>
            <person name="Lee C.-M."/>
            <person name="Sim J.-S."/>
            <person name="Jeong J.-T."/>
            <person name="Choi B.-S."/>
            <person name="Jung M."/>
            <person name="Ginzburg D."/>
            <person name="Zhao K."/>
            <person name="Won S.Y."/>
            <person name="Oh T.-J."/>
            <person name="Yu Y."/>
            <person name="Kim N.-H."/>
            <person name="Lee O.R."/>
            <person name="Lee T.-H."/>
            <person name="Bashyal P."/>
            <person name="Kim T.-S."/>
            <person name="Lee W.-H."/>
            <person name="Kawkins C."/>
            <person name="Kim C.-K."/>
            <person name="Kim J.S."/>
            <person name="Ahn B.O."/>
            <person name="Rhee S.Y."/>
            <person name="Sohng J.K."/>
        </authorList>
    </citation>
    <scope>NUCLEOTIDE SEQUENCE</scope>
    <source>
        <tissue evidence="2">Leaf</tissue>
    </source>
</reference>
<evidence type="ECO:0000256" key="1">
    <source>
        <dbReference type="SAM" id="Phobius"/>
    </source>
</evidence>
<protein>
    <submittedName>
        <fullName evidence="2">Protein NRT1/ PTR FAMILY 5.6-like</fullName>
    </submittedName>
</protein>
<proteinExistence type="predicted"/>
<keyword evidence="1" id="KW-0472">Membrane</keyword>
<dbReference type="Proteomes" id="UP000634136">
    <property type="component" value="Unassembled WGS sequence"/>
</dbReference>
<accession>A0A834XGY8</accession>
<gene>
    <name evidence="2" type="ORF">G2W53_002195</name>
</gene>
<dbReference type="EMBL" id="JAAIUW010000001">
    <property type="protein sequence ID" value="KAF7845290.1"/>
    <property type="molecule type" value="Genomic_DNA"/>
</dbReference>
<comment type="caution">
    <text evidence="2">The sequence shown here is derived from an EMBL/GenBank/DDBJ whole genome shotgun (WGS) entry which is preliminary data.</text>
</comment>
<dbReference type="InterPro" id="IPR036259">
    <property type="entry name" value="MFS_trans_sf"/>
</dbReference>
<evidence type="ECO:0000313" key="3">
    <source>
        <dbReference type="Proteomes" id="UP000634136"/>
    </source>
</evidence>
<sequence length="244" mass="28027">MNLLGGVSAVFVVVVAHISEAYTAAYGLMLPWVSSWSFTEFQMAYVAVILIALGKAGKDQPLHAFFEYQLSKRAKSNSEINKNPKEQTNASAFWWSNASFCGATVAIYWIDKSSWRMAFKHSALIMAAMYLSFYSGIASYYPGRWSFIGLMEGLGEYGLGTFFYSHMPKSIWKFERYFLMLAILSFVFFGMYVYDSWRYNVLGDYKGDDDEEEELVTKGEKTLEDIQEAIQEYSNYFQENTTRK</sequence>
<feature type="transmembrane region" description="Helical" evidence="1">
    <location>
        <begin position="92"/>
        <end position="110"/>
    </location>
</feature>
<organism evidence="2 3">
    <name type="scientific">Senna tora</name>
    <dbReference type="NCBI Taxonomy" id="362788"/>
    <lineage>
        <taxon>Eukaryota</taxon>
        <taxon>Viridiplantae</taxon>
        <taxon>Streptophyta</taxon>
        <taxon>Embryophyta</taxon>
        <taxon>Tracheophyta</taxon>
        <taxon>Spermatophyta</taxon>
        <taxon>Magnoliopsida</taxon>
        <taxon>eudicotyledons</taxon>
        <taxon>Gunneridae</taxon>
        <taxon>Pentapetalae</taxon>
        <taxon>rosids</taxon>
        <taxon>fabids</taxon>
        <taxon>Fabales</taxon>
        <taxon>Fabaceae</taxon>
        <taxon>Caesalpinioideae</taxon>
        <taxon>Cassia clade</taxon>
        <taxon>Senna</taxon>
    </lineage>
</organism>
<evidence type="ECO:0000313" key="2">
    <source>
        <dbReference type="EMBL" id="KAF7845290.1"/>
    </source>
</evidence>
<keyword evidence="3" id="KW-1185">Reference proteome</keyword>
<keyword evidence="1" id="KW-0812">Transmembrane</keyword>
<dbReference type="AlphaFoldDB" id="A0A834XGY8"/>
<feature type="transmembrane region" description="Helical" evidence="1">
    <location>
        <begin position="122"/>
        <end position="141"/>
    </location>
</feature>
<name>A0A834XGY8_9FABA</name>